<dbReference type="PANTHER" id="PTHR43798">
    <property type="entry name" value="MONOACYLGLYCEROL LIPASE"/>
    <property type="match status" value="1"/>
</dbReference>
<dbReference type="NCBIfam" id="TIGR03611">
    <property type="entry name" value="RutD"/>
    <property type="match status" value="1"/>
</dbReference>
<proteinExistence type="inferred from homology"/>
<dbReference type="Proteomes" id="UP000198975">
    <property type="component" value="Unassembled WGS sequence"/>
</dbReference>
<dbReference type="GO" id="GO:0019740">
    <property type="term" value="P:nitrogen utilization"/>
    <property type="evidence" value="ECO:0007669"/>
    <property type="project" value="UniProtKB-UniRule"/>
</dbReference>
<gene>
    <name evidence="2" type="primary">rutD</name>
    <name evidence="4" type="ORF">GA0061071_110114</name>
</gene>
<name>A0A1C4D5Z6_9ENTR</name>
<dbReference type="GO" id="GO:0006212">
    <property type="term" value="P:uracil catabolic process"/>
    <property type="evidence" value="ECO:0007669"/>
    <property type="project" value="UniProtKB-UniRule"/>
</dbReference>
<dbReference type="RefSeq" id="WP_088236560.1">
    <property type="nucleotide sequence ID" value="NZ_FMAY01000010.1"/>
</dbReference>
<comment type="catalytic activity">
    <reaction evidence="2">
        <text>carbamate + 2 H(+) = NH4(+) + CO2</text>
        <dbReference type="Rhea" id="RHEA:15649"/>
        <dbReference type="ChEBI" id="CHEBI:13941"/>
        <dbReference type="ChEBI" id="CHEBI:15378"/>
        <dbReference type="ChEBI" id="CHEBI:16526"/>
        <dbReference type="ChEBI" id="CHEBI:28938"/>
    </reaction>
</comment>
<dbReference type="OrthoDB" id="9804723at2"/>
<dbReference type="AlphaFoldDB" id="A0A1C4D5Z6"/>
<evidence type="ECO:0000256" key="1">
    <source>
        <dbReference type="ARBA" id="ARBA00022801"/>
    </source>
</evidence>
<evidence type="ECO:0000313" key="5">
    <source>
        <dbReference type="Proteomes" id="UP000198975"/>
    </source>
</evidence>
<evidence type="ECO:0000259" key="3">
    <source>
        <dbReference type="Pfam" id="PF00561"/>
    </source>
</evidence>
<sequence length="270" mass="29190">MKLTLSAAPFADAPVVVLSAGLGGAGSYWLAQLAALEAHYQVVRYDQRGTGNNPDTLPDGYRMQDMAAELHQALGEAGIHRYCVAGHALGALIGLQLALDHPDAVSGLVLVNGWLTLNDHTRRCFQVRERLLQAGGAEAWVQAQPLFLYPADWMAAHAPRMEAEDALAVAHFQGETNLLRRLNALKAADFSAHAMAIQCPTLIICSRDDLLVPWTCSRDMQQAIPGSQLRVMERGAHACNISESTTFNTLLLSGLASMLPTPTPFLKENV</sequence>
<evidence type="ECO:0000256" key="2">
    <source>
        <dbReference type="HAMAP-Rule" id="MF_00832"/>
    </source>
</evidence>
<evidence type="ECO:0000313" key="4">
    <source>
        <dbReference type="EMBL" id="SCC26726.1"/>
    </source>
</evidence>
<dbReference type="GO" id="GO:0016020">
    <property type="term" value="C:membrane"/>
    <property type="evidence" value="ECO:0007669"/>
    <property type="project" value="TreeGrafter"/>
</dbReference>
<dbReference type="InterPro" id="IPR050266">
    <property type="entry name" value="AB_hydrolase_sf"/>
</dbReference>
<keyword evidence="5" id="KW-1185">Reference proteome</keyword>
<comment type="function">
    <text evidence="2">Involved in pyrimidine catabolism. May facilitate the hydrolysis of carbamate, a reaction that can also occur spontaneously.</text>
</comment>
<dbReference type="PRINTS" id="PR00111">
    <property type="entry name" value="ABHYDROLASE"/>
</dbReference>
<dbReference type="InterPro" id="IPR000073">
    <property type="entry name" value="AB_hydrolase_1"/>
</dbReference>
<dbReference type="InterPro" id="IPR029058">
    <property type="entry name" value="AB_hydrolase_fold"/>
</dbReference>
<dbReference type="Gene3D" id="3.40.50.1820">
    <property type="entry name" value="alpha/beta hydrolase"/>
    <property type="match status" value="1"/>
</dbReference>
<dbReference type="SUPFAM" id="SSF53474">
    <property type="entry name" value="alpha/beta-Hydrolases"/>
    <property type="match status" value="1"/>
</dbReference>
<dbReference type="PANTHER" id="PTHR43798:SF33">
    <property type="entry name" value="HYDROLASE, PUTATIVE (AFU_ORTHOLOGUE AFUA_2G14860)-RELATED"/>
    <property type="match status" value="1"/>
</dbReference>
<dbReference type="GO" id="GO:0016811">
    <property type="term" value="F:hydrolase activity, acting on carbon-nitrogen (but not peptide) bonds, in linear amides"/>
    <property type="evidence" value="ECO:0007669"/>
    <property type="project" value="InterPro"/>
</dbReference>
<dbReference type="EMBL" id="FMAY01000010">
    <property type="protein sequence ID" value="SCC26726.1"/>
    <property type="molecule type" value="Genomic_DNA"/>
</dbReference>
<reference evidence="5" key="1">
    <citation type="submission" date="2016-08" db="EMBL/GenBank/DDBJ databases">
        <authorList>
            <person name="Varghese N."/>
            <person name="Submissions Spin"/>
        </authorList>
    </citation>
    <scope>NUCLEOTIDE SEQUENCE [LARGE SCALE GENOMIC DNA]</scope>
    <source>
        <strain evidence="5">REICA_082</strain>
    </source>
</reference>
<comment type="similarity">
    <text evidence="2">Belongs to the AB hydrolase superfamily. Hydrolase RutD family.</text>
</comment>
<protein>
    <recommendedName>
        <fullName evidence="2">Putative carbamate hydrolase RutD</fullName>
        <ecNumber evidence="2">3.5.1.-</ecNumber>
    </recommendedName>
    <alternativeName>
        <fullName evidence="2">Aminohydrolase</fullName>
    </alternativeName>
</protein>
<accession>A0A1C4D5Z6</accession>
<dbReference type="InterPro" id="IPR019913">
    <property type="entry name" value="Pyrimidine_utilisation_RutD"/>
</dbReference>
<dbReference type="EC" id="3.5.1.-" evidence="2"/>
<dbReference type="HAMAP" id="MF_00832">
    <property type="entry name" value="RutD"/>
    <property type="match status" value="1"/>
</dbReference>
<dbReference type="Pfam" id="PF00561">
    <property type="entry name" value="Abhydrolase_1"/>
    <property type="match status" value="1"/>
</dbReference>
<organism evidence="4 5">
    <name type="scientific">Kosakonia oryzendophytica</name>
    <dbReference type="NCBI Taxonomy" id="1005665"/>
    <lineage>
        <taxon>Bacteria</taxon>
        <taxon>Pseudomonadati</taxon>
        <taxon>Pseudomonadota</taxon>
        <taxon>Gammaproteobacteria</taxon>
        <taxon>Enterobacterales</taxon>
        <taxon>Enterobacteriaceae</taxon>
        <taxon>Kosakonia</taxon>
    </lineage>
</organism>
<feature type="domain" description="AB hydrolase-1" evidence="3">
    <location>
        <begin position="14"/>
        <end position="125"/>
    </location>
</feature>
<keyword evidence="1 2" id="KW-0378">Hydrolase</keyword>